<dbReference type="InterPro" id="IPR019236">
    <property type="entry name" value="APP1_cat"/>
</dbReference>
<gene>
    <name evidence="2" type="ORF">BKA23_2810</name>
</gene>
<dbReference type="GO" id="GO:0008195">
    <property type="term" value="F:phosphatidate phosphatase activity"/>
    <property type="evidence" value="ECO:0007669"/>
    <property type="project" value="InterPro"/>
</dbReference>
<dbReference type="PANTHER" id="PTHR28208">
    <property type="entry name" value="PHOSPHATIDATE PHOSPHATASE APP1"/>
    <property type="match status" value="1"/>
</dbReference>
<evidence type="ECO:0000313" key="3">
    <source>
        <dbReference type="Proteomes" id="UP000318297"/>
    </source>
</evidence>
<dbReference type="InterPro" id="IPR052935">
    <property type="entry name" value="Mg2+_PAP"/>
</dbReference>
<evidence type="ECO:0000259" key="1">
    <source>
        <dbReference type="Pfam" id="PF09949"/>
    </source>
</evidence>
<accession>A0A561E4B0</accession>
<dbReference type="OrthoDB" id="9789875at2"/>
<organism evidence="2 3">
    <name type="scientific">Rudaeicoccus suwonensis</name>
    <dbReference type="NCBI Taxonomy" id="657409"/>
    <lineage>
        <taxon>Bacteria</taxon>
        <taxon>Bacillati</taxon>
        <taxon>Actinomycetota</taxon>
        <taxon>Actinomycetes</taxon>
        <taxon>Micrococcales</taxon>
        <taxon>Dermacoccaceae</taxon>
        <taxon>Rudaeicoccus</taxon>
    </lineage>
</organism>
<dbReference type="RefSeq" id="WP_145229416.1">
    <property type="nucleotide sequence ID" value="NZ_VIVQ01000002.1"/>
</dbReference>
<dbReference type="AlphaFoldDB" id="A0A561E4B0"/>
<comment type="caution">
    <text evidence="2">The sequence shown here is derived from an EMBL/GenBank/DDBJ whole genome shotgun (WGS) entry which is preliminary data.</text>
</comment>
<dbReference type="PANTHER" id="PTHR28208:SF3">
    <property type="entry name" value="PHOSPHATIDATE PHOSPHATASE APP1"/>
    <property type="match status" value="1"/>
</dbReference>
<proteinExistence type="predicted"/>
<sequence length="362" mass="40032">MSHRHPASRLEDAVNQTVARRLAKRGWRLQVMPFMGYGGADFARIMGRVVLAKQGQPVTAPTADEAPARRGFRAFFTAPLADVDVVVRCGGQTVAATTDRGGYIDVEVRDHGFAPGWHTATITAQDVHAEAPVQIISAEARFGIISDIDDTCLITTLPRPMIAAWNTFVLEETARKVVPGMPAMYRSLLAADPHAPIVYLSTGAWNTQPILTRFFRRHGFPAGPLLLTDWGPTTDSIFRSGREHKRSTLRRLAREFPDIKWLLVGDDGQHDPVIYEEFALEQPEHVECIAIRQLTATQQMLSHGHPLARDDLRGRPVRVMVCEGPDGFALHRLVRKARAAFDELAMSSTGSDDTAALEQHHA</sequence>
<evidence type="ECO:0000313" key="2">
    <source>
        <dbReference type="EMBL" id="TWE10449.1"/>
    </source>
</evidence>
<protein>
    <submittedName>
        <fullName evidence="2">Phosphatidate phosphatase APP1</fullName>
    </submittedName>
</protein>
<dbReference type="EMBL" id="VIVQ01000002">
    <property type="protein sequence ID" value="TWE10449.1"/>
    <property type="molecule type" value="Genomic_DNA"/>
</dbReference>
<reference evidence="2 3" key="1">
    <citation type="submission" date="2019-06" db="EMBL/GenBank/DDBJ databases">
        <title>Sequencing the genomes of 1000 actinobacteria strains.</title>
        <authorList>
            <person name="Klenk H.-P."/>
        </authorList>
    </citation>
    <scope>NUCLEOTIDE SEQUENCE [LARGE SCALE GENOMIC DNA]</scope>
    <source>
        <strain evidence="2 3">DSM 19560</strain>
    </source>
</reference>
<keyword evidence="3" id="KW-1185">Reference proteome</keyword>
<name>A0A561E4B0_9MICO</name>
<feature type="domain" description="Phosphatidate phosphatase APP1 catalytic" evidence="1">
    <location>
        <begin position="142"/>
        <end position="293"/>
    </location>
</feature>
<dbReference type="Proteomes" id="UP000318297">
    <property type="component" value="Unassembled WGS sequence"/>
</dbReference>
<dbReference type="Pfam" id="PF09949">
    <property type="entry name" value="APP1_cat"/>
    <property type="match status" value="1"/>
</dbReference>